<evidence type="ECO:0000256" key="1">
    <source>
        <dbReference type="ARBA" id="ARBA00004395"/>
    </source>
</evidence>
<dbReference type="EMBL" id="KV453850">
    <property type="protein sequence ID" value="ODV86449.1"/>
    <property type="molecule type" value="Genomic_DNA"/>
</dbReference>
<comment type="similarity">
    <text evidence="2">Belongs to the COG8 family.</text>
</comment>
<dbReference type="STRING" id="983967.A0A1E4T3W9"/>
<evidence type="ECO:0000313" key="10">
    <source>
        <dbReference type="EMBL" id="ODV86449.1"/>
    </source>
</evidence>
<keyword evidence="7" id="KW-0472">Membrane</keyword>
<evidence type="ECO:0000256" key="2">
    <source>
        <dbReference type="ARBA" id="ARBA00006419"/>
    </source>
</evidence>
<dbReference type="PANTHER" id="PTHR21311:SF0">
    <property type="entry name" value="CONSERVED OLIGOMERIC GOLGI COMPLEX SUBUNIT 8"/>
    <property type="match status" value="1"/>
</dbReference>
<sequence length="503" mass="57647">MADLSNIELLLETLSSNLSPESAQVLNSNNHYKQSSLEFLNELLNQGSNPEILLSTNLKPSLGDNEAGHTLIEQVAELESTQRLLESKIQKTVYSNLELPLETNRVYNECLNLFKNDFNQYCQFLSTNFSKNDDDDNNNNNVIDDGNGEVEEDESTYDKKSNKTQESSWKDLLKQQHLYANTNNNNNSHNTNDQFMDPSQSSSIILRNMDGIMDILELPSLANACVKNGYYAECVEIASHVRRLSIRYSDISIIKKVEYGIQLEIKEMVNGLIRLLNTDLKQGSIMKIITYLKRIGPFQNSFEINDQSLNSSNSNSNNHNKGSELINNELLQKIFFKSRYQFILNELEILSPLKNSNSIDRYLKRCVEVIREHCFQTIMSFESIFPNDHDKKTNSLLFSFIKSLILRLCSILKENFDKVGKISKDGLLLQLIYCSQSLVRIGGDFNLIILEELKDVIDKKNWCMILKKQKELIKSLNRNMNELNLSRRSGELSRNSSISETVV</sequence>
<evidence type="ECO:0000256" key="8">
    <source>
        <dbReference type="ARBA" id="ARBA00031347"/>
    </source>
</evidence>
<dbReference type="Proteomes" id="UP000094801">
    <property type="component" value="Unassembled WGS sequence"/>
</dbReference>
<dbReference type="InterPro" id="IPR007255">
    <property type="entry name" value="COG8"/>
</dbReference>
<evidence type="ECO:0000256" key="7">
    <source>
        <dbReference type="ARBA" id="ARBA00023136"/>
    </source>
</evidence>
<dbReference type="Pfam" id="PF04124">
    <property type="entry name" value="Dor1"/>
    <property type="match status" value="1"/>
</dbReference>
<keyword evidence="6" id="KW-0333">Golgi apparatus</keyword>
<dbReference type="GO" id="GO:0032258">
    <property type="term" value="P:cytoplasm to vacuole targeting by the Cvt pathway"/>
    <property type="evidence" value="ECO:0007669"/>
    <property type="project" value="TreeGrafter"/>
</dbReference>
<keyword evidence="11" id="KW-1185">Reference proteome</keyword>
<evidence type="ECO:0000313" key="11">
    <source>
        <dbReference type="Proteomes" id="UP000094801"/>
    </source>
</evidence>
<accession>A0A1E4T3W9</accession>
<evidence type="ECO:0000256" key="9">
    <source>
        <dbReference type="SAM" id="MobiDB-lite"/>
    </source>
</evidence>
<comment type="subcellular location">
    <subcellularLocation>
        <location evidence="1">Golgi apparatus membrane</location>
        <topology evidence="1">Peripheral membrane protein</topology>
    </subcellularLocation>
</comment>
<keyword evidence="5" id="KW-0653">Protein transport</keyword>
<proteinExistence type="inferred from homology"/>
<feature type="compositionally biased region" description="Acidic residues" evidence="9">
    <location>
        <begin position="146"/>
        <end position="155"/>
    </location>
</feature>
<dbReference type="OrthoDB" id="1661054at2759"/>
<dbReference type="GO" id="GO:0006891">
    <property type="term" value="P:intra-Golgi vesicle-mediated transport"/>
    <property type="evidence" value="ECO:0007669"/>
    <property type="project" value="TreeGrafter"/>
</dbReference>
<dbReference type="GO" id="GO:0000139">
    <property type="term" value="C:Golgi membrane"/>
    <property type="evidence" value="ECO:0007669"/>
    <property type="project" value="UniProtKB-SubCell"/>
</dbReference>
<feature type="compositionally biased region" description="Basic and acidic residues" evidence="9">
    <location>
        <begin position="156"/>
        <end position="166"/>
    </location>
</feature>
<dbReference type="AlphaFoldDB" id="A0A1E4T3W9"/>
<evidence type="ECO:0000256" key="3">
    <source>
        <dbReference type="ARBA" id="ARBA00020983"/>
    </source>
</evidence>
<evidence type="ECO:0000256" key="4">
    <source>
        <dbReference type="ARBA" id="ARBA00022448"/>
    </source>
</evidence>
<protein>
    <recommendedName>
        <fullName evidence="3">Conserved oligomeric Golgi complex subunit 8</fullName>
    </recommendedName>
    <alternativeName>
        <fullName evidence="8">Component of oligomeric Golgi complex 8</fullName>
    </alternativeName>
</protein>
<gene>
    <name evidence="10" type="ORF">CANARDRAFT_22341</name>
</gene>
<feature type="region of interest" description="Disordered" evidence="9">
    <location>
        <begin position="129"/>
        <end position="166"/>
    </location>
</feature>
<evidence type="ECO:0000256" key="6">
    <source>
        <dbReference type="ARBA" id="ARBA00023034"/>
    </source>
</evidence>
<evidence type="ECO:0000256" key="5">
    <source>
        <dbReference type="ARBA" id="ARBA00022927"/>
    </source>
</evidence>
<organism evidence="10 11">
    <name type="scientific">[Candida] arabinofermentans NRRL YB-2248</name>
    <dbReference type="NCBI Taxonomy" id="983967"/>
    <lineage>
        <taxon>Eukaryota</taxon>
        <taxon>Fungi</taxon>
        <taxon>Dikarya</taxon>
        <taxon>Ascomycota</taxon>
        <taxon>Saccharomycotina</taxon>
        <taxon>Pichiomycetes</taxon>
        <taxon>Pichiales</taxon>
        <taxon>Pichiaceae</taxon>
        <taxon>Ogataea</taxon>
        <taxon>Ogataea/Candida clade</taxon>
    </lineage>
</organism>
<name>A0A1E4T3W9_9ASCO</name>
<dbReference type="PANTHER" id="PTHR21311">
    <property type="entry name" value="CONSERVED OLIGOMERIC GOLGI COMPLEX COMPONENT 8"/>
    <property type="match status" value="1"/>
</dbReference>
<keyword evidence="4" id="KW-0813">Transport</keyword>
<dbReference type="GO" id="GO:0017119">
    <property type="term" value="C:Golgi transport complex"/>
    <property type="evidence" value="ECO:0007669"/>
    <property type="project" value="InterPro"/>
</dbReference>
<reference evidence="11" key="1">
    <citation type="submission" date="2016-04" db="EMBL/GenBank/DDBJ databases">
        <title>Comparative genomics of biotechnologically important yeasts.</title>
        <authorList>
            <consortium name="DOE Joint Genome Institute"/>
            <person name="Riley R."/>
            <person name="Haridas S."/>
            <person name="Wolfe K.H."/>
            <person name="Lopes M.R."/>
            <person name="Hittinger C.T."/>
            <person name="Goker M."/>
            <person name="Salamov A."/>
            <person name="Wisecaver J."/>
            <person name="Long T.M."/>
            <person name="Aerts A.L."/>
            <person name="Barry K."/>
            <person name="Choi C."/>
            <person name="Clum A."/>
            <person name="Coughlan A.Y."/>
            <person name="Deshpande S."/>
            <person name="Douglass A.P."/>
            <person name="Hanson S.J."/>
            <person name="Klenk H.-P."/>
            <person name="Labutti K."/>
            <person name="Lapidus A."/>
            <person name="Lindquist E."/>
            <person name="Lipzen A."/>
            <person name="Meier-Kolthoff J.P."/>
            <person name="Ohm R.A."/>
            <person name="Otillar R.P."/>
            <person name="Pangilinan J."/>
            <person name="Peng Y."/>
            <person name="Rokas A."/>
            <person name="Rosa C.A."/>
            <person name="Scheuner C."/>
            <person name="Sibirny A.A."/>
            <person name="Slot J.C."/>
            <person name="Stielow J.B."/>
            <person name="Sun H."/>
            <person name="Kurtzman C.P."/>
            <person name="Blackwell M."/>
            <person name="Grigoriev I.V."/>
            <person name="Jeffries T.W."/>
        </authorList>
    </citation>
    <scope>NUCLEOTIDE SEQUENCE [LARGE SCALE GENOMIC DNA]</scope>
    <source>
        <strain evidence="11">NRRL YB-2248</strain>
    </source>
</reference>